<comment type="caution">
    <text evidence="1">The sequence shown here is derived from an EMBL/GenBank/DDBJ whole genome shotgun (WGS) entry which is preliminary data.</text>
</comment>
<protein>
    <submittedName>
        <fullName evidence="1">Uncharacterized protein</fullName>
    </submittedName>
</protein>
<dbReference type="AlphaFoldDB" id="A0AB37UKS0"/>
<evidence type="ECO:0000313" key="1">
    <source>
        <dbReference type="EMBL" id="RUT11995.1"/>
    </source>
</evidence>
<reference evidence="1 2" key="1">
    <citation type="journal article" date="2019" name="Genome Biol. Evol.">
        <title>Day and night: Metabolic profiles and evolutionary relationships of six axenic non-marine cyanobacteria.</title>
        <authorList>
            <person name="Will S.E."/>
            <person name="Henke P."/>
            <person name="Boedeker C."/>
            <person name="Huang S."/>
            <person name="Brinkmann H."/>
            <person name="Rohde M."/>
            <person name="Jarek M."/>
            <person name="Friedl T."/>
            <person name="Seufert S."/>
            <person name="Schumacher M."/>
            <person name="Overmann J."/>
            <person name="Neumann-Schaal M."/>
            <person name="Petersen J."/>
        </authorList>
    </citation>
    <scope>NUCLEOTIDE SEQUENCE [LARGE SCALE GENOMIC DNA]</scope>
    <source>
        <strain evidence="1 2">SAG 39.79</strain>
    </source>
</reference>
<accession>A0AB37UKS0</accession>
<dbReference type="Proteomes" id="UP000282574">
    <property type="component" value="Unassembled WGS sequence"/>
</dbReference>
<evidence type="ECO:0000313" key="2">
    <source>
        <dbReference type="Proteomes" id="UP000282574"/>
    </source>
</evidence>
<sequence>MKADEDGNVNKSTKIELLNKARVKNLLHIALLQEFMEWLEQ</sequence>
<proteinExistence type="predicted"/>
<organism evidence="1 2">
    <name type="scientific">Chroococcidiopsis cubana SAG 39.79</name>
    <dbReference type="NCBI Taxonomy" id="388085"/>
    <lineage>
        <taxon>Bacteria</taxon>
        <taxon>Bacillati</taxon>
        <taxon>Cyanobacteriota</taxon>
        <taxon>Cyanophyceae</taxon>
        <taxon>Chroococcidiopsidales</taxon>
        <taxon>Chroococcidiopsidaceae</taxon>
        <taxon>Chroococcidiopsis</taxon>
    </lineage>
</organism>
<gene>
    <name evidence="1" type="ORF">DSM107010_28030</name>
</gene>
<dbReference type="EMBL" id="RSCK01000019">
    <property type="protein sequence ID" value="RUT11995.1"/>
    <property type="molecule type" value="Genomic_DNA"/>
</dbReference>
<keyword evidence="2" id="KW-1185">Reference proteome</keyword>
<name>A0AB37UKS0_9CYAN</name>